<accession>A0AAE0I121</accession>
<dbReference type="EMBL" id="JAUEDM010000005">
    <property type="protein sequence ID" value="KAK3316525.1"/>
    <property type="molecule type" value="Genomic_DNA"/>
</dbReference>
<dbReference type="Proteomes" id="UP001283341">
    <property type="component" value="Unassembled WGS sequence"/>
</dbReference>
<organism evidence="2 3">
    <name type="scientific">Apodospora peruviana</name>
    <dbReference type="NCBI Taxonomy" id="516989"/>
    <lineage>
        <taxon>Eukaryota</taxon>
        <taxon>Fungi</taxon>
        <taxon>Dikarya</taxon>
        <taxon>Ascomycota</taxon>
        <taxon>Pezizomycotina</taxon>
        <taxon>Sordariomycetes</taxon>
        <taxon>Sordariomycetidae</taxon>
        <taxon>Sordariales</taxon>
        <taxon>Lasiosphaeriaceae</taxon>
        <taxon>Apodospora</taxon>
    </lineage>
</organism>
<dbReference type="AlphaFoldDB" id="A0AAE0I121"/>
<keyword evidence="3" id="KW-1185">Reference proteome</keyword>
<evidence type="ECO:0000313" key="3">
    <source>
        <dbReference type="Proteomes" id="UP001283341"/>
    </source>
</evidence>
<feature type="region of interest" description="Disordered" evidence="1">
    <location>
        <begin position="45"/>
        <end position="68"/>
    </location>
</feature>
<comment type="caution">
    <text evidence="2">The sequence shown here is derived from an EMBL/GenBank/DDBJ whole genome shotgun (WGS) entry which is preliminary data.</text>
</comment>
<sequence length="351" mass="39235">MSPTAHKWYPFPFPKLIQPAFWKYAKLPKRTAASQADLGYTNFSIRPDSNRHTEGNAPFQDQTLHPLPRPCCEREEVQIRGIPNNNRQRTRKIPRKAKALLEMVKPRKDNAQPEQKKLSAPDELFSSRIAAWGHHDDTWEVRPSAKEASTGRVEPIATSETPQEDFHHFFPANFPDLHRHIHAVQDLASYVTKSSYVVGVGVGVGTAADPPDAQLVSQRYGIIIVPAGHEESLFSRSNRMYPFSHHQPLGEYSQPNPRTTEEIANASPAPPPPSQPRYIFGNVFGNLTRTSVPENDPVVEHTRTNNITTKESSLQSQPNPFTPNIFTNIFAGTAGIATTSGRELKQEQQGA</sequence>
<feature type="region of interest" description="Disordered" evidence="1">
    <location>
        <begin position="251"/>
        <end position="274"/>
    </location>
</feature>
<proteinExistence type="predicted"/>
<name>A0AAE0I121_9PEZI</name>
<gene>
    <name evidence="2" type="ORF">B0H66DRAFT_534772</name>
</gene>
<evidence type="ECO:0000256" key="1">
    <source>
        <dbReference type="SAM" id="MobiDB-lite"/>
    </source>
</evidence>
<reference evidence="2" key="1">
    <citation type="journal article" date="2023" name="Mol. Phylogenet. Evol.">
        <title>Genome-scale phylogeny and comparative genomics of the fungal order Sordariales.</title>
        <authorList>
            <person name="Hensen N."/>
            <person name="Bonometti L."/>
            <person name="Westerberg I."/>
            <person name="Brannstrom I.O."/>
            <person name="Guillou S."/>
            <person name="Cros-Aarteil S."/>
            <person name="Calhoun S."/>
            <person name="Haridas S."/>
            <person name="Kuo A."/>
            <person name="Mondo S."/>
            <person name="Pangilinan J."/>
            <person name="Riley R."/>
            <person name="LaButti K."/>
            <person name="Andreopoulos B."/>
            <person name="Lipzen A."/>
            <person name="Chen C."/>
            <person name="Yan M."/>
            <person name="Daum C."/>
            <person name="Ng V."/>
            <person name="Clum A."/>
            <person name="Steindorff A."/>
            <person name="Ohm R.A."/>
            <person name="Martin F."/>
            <person name="Silar P."/>
            <person name="Natvig D.O."/>
            <person name="Lalanne C."/>
            <person name="Gautier V."/>
            <person name="Ament-Velasquez S.L."/>
            <person name="Kruys A."/>
            <person name="Hutchinson M.I."/>
            <person name="Powell A.J."/>
            <person name="Barry K."/>
            <person name="Miller A.N."/>
            <person name="Grigoriev I.V."/>
            <person name="Debuchy R."/>
            <person name="Gladieux P."/>
            <person name="Hiltunen Thoren M."/>
            <person name="Johannesson H."/>
        </authorList>
    </citation>
    <scope>NUCLEOTIDE SEQUENCE</scope>
    <source>
        <strain evidence="2">CBS 118394</strain>
    </source>
</reference>
<protein>
    <submittedName>
        <fullName evidence="2">Uncharacterized protein</fullName>
    </submittedName>
</protein>
<evidence type="ECO:0000313" key="2">
    <source>
        <dbReference type="EMBL" id="KAK3316525.1"/>
    </source>
</evidence>
<reference evidence="2" key="2">
    <citation type="submission" date="2023-06" db="EMBL/GenBank/DDBJ databases">
        <authorList>
            <consortium name="Lawrence Berkeley National Laboratory"/>
            <person name="Haridas S."/>
            <person name="Hensen N."/>
            <person name="Bonometti L."/>
            <person name="Westerberg I."/>
            <person name="Brannstrom I.O."/>
            <person name="Guillou S."/>
            <person name="Cros-Aarteil S."/>
            <person name="Calhoun S."/>
            <person name="Kuo A."/>
            <person name="Mondo S."/>
            <person name="Pangilinan J."/>
            <person name="Riley R."/>
            <person name="Labutti K."/>
            <person name="Andreopoulos B."/>
            <person name="Lipzen A."/>
            <person name="Chen C."/>
            <person name="Yanf M."/>
            <person name="Daum C."/>
            <person name="Ng V."/>
            <person name="Clum A."/>
            <person name="Steindorff A."/>
            <person name="Ohm R."/>
            <person name="Martin F."/>
            <person name="Silar P."/>
            <person name="Natvig D."/>
            <person name="Lalanne C."/>
            <person name="Gautier V."/>
            <person name="Ament-Velasquez S.L."/>
            <person name="Kruys A."/>
            <person name="Hutchinson M.I."/>
            <person name="Powell A.J."/>
            <person name="Barry K."/>
            <person name="Miller A.N."/>
            <person name="Grigoriev I.V."/>
            <person name="Debuchy R."/>
            <person name="Gladieux P."/>
            <person name="Thoren M.H."/>
            <person name="Johannesson H."/>
        </authorList>
    </citation>
    <scope>NUCLEOTIDE SEQUENCE</scope>
    <source>
        <strain evidence="2">CBS 118394</strain>
    </source>
</reference>